<sequence>MWHYQVSSKLSGNSVPTSLEVLSFNAILMKIWKSSNLPNQILIAMNRQTMSNDEFRSSRDLTIQHLQMLEKVQTQIRSLVELPKFWKNKIAVALQKLNVEVLYWAKILVMNLTEATWDNIMCCYENIIISQEGVVERRKTIVNILQESKFKVKFTSEFLSCYCIERKMVNLVYRNVLYQISNRERCSRKRRHNGFPSCLEDMDEIKRQVLSTQDVRKYWLLDWIKARQCPSKMYWRCNLIQYAATKQCVEIMQYFYNIMDEPDRQEHLFKAFKFVIKNDLATSELVIFFYEHLEAELWNIVLERNFHLIFYKIIKCWRYRSLAVRFFNDVKCYMNVESYRLMLNIFKVSCTSEYNYYDLVHIIRSIWMETPIHLRRHPRIAHYSIPELVSINSDFYLLLDLIRDYEPHEKIEVISQVIYCIVAEDQIHLVDKCLNVLNENGITITSFEDLINKNALKQFILNSLNRSNFHFHTYKTIREYFTEKMGTHITEFEDVFKDRSFVVKFVTYLCRIHMDWYNFEELMRWCYCSESMLRYLKKKIVSEKWILEVYERFLLDPKARMFLYKPIIYFDLKQEVNGIKQEIINTPKLMNSVLTNLLKQRKCDHLFSYLHFLYVDLAQHKNCLEQFLLSEEGVKAVMEHLVMYLENAESELSLRFSLETTLDLYSDFNDCWLRPYNLEHPFDNKLVQYGHPNLKPQTLKIKSCFELKASEIKEARRIVDAKYRYLRAIINGNFSRDFYRSVSKAWDLTEKSIAMATESGIYVATHM</sequence>
<evidence type="ECO:0000313" key="1">
    <source>
        <dbReference type="EMBL" id="GBP32274.1"/>
    </source>
</evidence>
<reference evidence="1 2" key="1">
    <citation type="journal article" date="2019" name="Commun. Biol.">
        <title>The bagworm genome reveals a unique fibroin gene that provides high tensile strength.</title>
        <authorList>
            <person name="Kono N."/>
            <person name="Nakamura H."/>
            <person name="Ohtoshi R."/>
            <person name="Tomita M."/>
            <person name="Numata K."/>
            <person name="Arakawa K."/>
        </authorList>
    </citation>
    <scope>NUCLEOTIDE SEQUENCE [LARGE SCALE GENOMIC DNA]</scope>
</reference>
<proteinExistence type="predicted"/>
<dbReference type="AlphaFoldDB" id="A0A4C1V2G3"/>
<organism evidence="1 2">
    <name type="scientific">Eumeta variegata</name>
    <name type="common">Bagworm moth</name>
    <name type="synonym">Eumeta japonica</name>
    <dbReference type="NCBI Taxonomy" id="151549"/>
    <lineage>
        <taxon>Eukaryota</taxon>
        <taxon>Metazoa</taxon>
        <taxon>Ecdysozoa</taxon>
        <taxon>Arthropoda</taxon>
        <taxon>Hexapoda</taxon>
        <taxon>Insecta</taxon>
        <taxon>Pterygota</taxon>
        <taxon>Neoptera</taxon>
        <taxon>Endopterygota</taxon>
        <taxon>Lepidoptera</taxon>
        <taxon>Glossata</taxon>
        <taxon>Ditrysia</taxon>
        <taxon>Tineoidea</taxon>
        <taxon>Psychidae</taxon>
        <taxon>Oiketicinae</taxon>
        <taxon>Eumeta</taxon>
    </lineage>
</organism>
<evidence type="ECO:0000313" key="2">
    <source>
        <dbReference type="Proteomes" id="UP000299102"/>
    </source>
</evidence>
<name>A0A4C1V2G3_EUMVA</name>
<dbReference type="Proteomes" id="UP000299102">
    <property type="component" value="Unassembled WGS sequence"/>
</dbReference>
<dbReference type="OrthoDB" id="7233867at2759"/>
<comment type="caution">
    <text evidence="1">The sequence shown here is derived from an EMBL/GenBank/DDBJ whole genome shotgun (WGS) entry which is preliminary data.</text>
</comment>
<dbReference type="EMBL" id="BGZK01000257">
    <property type="protein sequence ID" value="GBP32274.1"/>
    <property type="molecule type" value="Genomic_DNA"/>
</dbReference>
<protein>
    <submittedName>
        <fullName evidence="1">Uncharacterized protein</fullName>
    </submittedName>
</protein>
<accession>A0A4C1V2G3</accession>
<keyword evidence="2" id="KW-1185">Reference proteome</keyword>
<gene>
    <name evidence="1" type="ORF">EVAR_86106_1</name>
</gene>